<keyword evidence="3" id="KW-1185">Reference proteome</keyword>
<dbReference type="Proteomes" id="UP000654075">
    <property type="component" value="Unassembled WGS sequence"/>
</dbReference>
<keyword evidence="1" id="KW-0472">Membrane</keyword>
<dbReference type="EMBL" id="CAJNNV010025556">
    <property type="protein sequence ID" value="CAE8615074.1"/>
    <property type="molecule type" value="Genomic_DNA"/>
</dbReference>
<dbReference type="AlphaFoldDB" id="A0A813FQL4"/>
<feature type="non-terminal residue" evidence="2">
    <location>
        <position position="145"/>
    </location>
</feature>
<keyword evidence="1" id="KW-0812">Transmembrane</keyword>
<keyword evidence="1" id="KW-1133">Transmembrane helix</keyword>
<name>A0A813FQL4_POLGL</name>
<accession>A0A813FQL4</accession>
<protein>
    <submittedName>
        <fullName evidence="2">Uncharacterized protein</fullName>
    </submittedName>
</protein>
<evidence type="ECO:0000313" key="2">
    <source>
        <dbReference type="EMBL" id="CAE8615074.1"/>
    </source>
</evidence>
<dbReference type="OrthoDB" id="427429at2759"/>
<sequence length="145" mass="16435">DWFLQRRFAAERNLAVKKTLDDHNFTGLSIANSSVPDAQKVMWSDLVQGKPELEDSLSSNGKQMKTDMYTKMFKDSTDLDHPCRIPGAAYLRTRPPFCCCCYCCCSCCFIVVVFLLLLLLLLLLVLLLLLLLLLVLLFLLLLLSV</sequence>
<gene>
    <name evidence="2" type="ORF">PGLA1383_LOCUS32795</name>
</gene>
<organism evidence="2 3">
    <name type="scientific">Polarella glacialis</name>
    <name type="common">Dinoflagellate</name>
    <dbReference type="NCBI Taxonomy" id="89957"/>
    <lineage>
        <taxon>Eukaryota</taxon>
        <taxon>Sar</taxon>
        <taxon>Alveolata</taxon>
        <taxon>Dinophyceae</taxon>
        <taxon>Suessiales</taxon>
        <taxon>Suessiaceae</taxon>
        <taxon>Polarella</taxon>
    </lineage>
</organism>
<proteinExistence type="predicted"/>
<evidence type="ECO:0000313" key="3">
    <source>
        <dbReference type="Proteomes" id="UP000654075"/>
    </source>
</evidence>
<evidence type="ECO:0000256" key="1">
    <source>
        <dbReference type="SAM" id="Phobius"/>
    </source>
</evidence>
<feature type="transmembrane region" description="Helical" evidence="1">
    <location>
        <begin position="109"/>
        <end position="142"/>
    </location>
</feature>
<comment type="caution">
    <text evidence="2">The sequence shown here is derived from an EMBL/GenBank/DDBJ whole genome shotgun (WGS) entry which is preliminary data.</text>
</comment>
<reference evidence="2" key="1">
    <citation type="submission" date="2021-02" db="EMBL/GenBank/DDBJ databases">
        <authorList>
            <person name="Dougan E. K."/>
            <person name="Rhodes N."/>
            <person name="Thang M."/>
            <person name="Chan C."/>
        </authorList>
    </citation>
    <scope>NUCLEOTIDE SEQUENCE</scope>
</reference>